<feature type="domain" description="Retrotransposon gag" evidence="2">
    <location>
        <begin position="140"/>
        <end position="216"/>
    </location>
</feature>
<name>A0ABD1B5N3_CARAN</name>
<keyword evidence="4" id="KW-1185">Reference proteome</keyword>
<protein>
    <recommendedName>
        <fullName evidence="2">Retrotransposon gag domain-containing protein</fullName>
    </recommendedName>
</protein>
<reference evidence="3 4" key="1">
    <citation type="submission" date="2024-04" db="EMBL/GenBank/DDBJ databases">
        <title>Genome assembly C_amara_ONT_v2.</title>
        <authorList>
            <person name="Yant L."/>
            <person name="Moore C."/>
            <person name="Slenker M."/>
        </authorList>
    </citation>
    <scope>NUCLEOTIDE SEQUENCE [LARGE SCALE GENOMIC DNA]</scope>
    <source>
        <tissue evidence="3">Leaf</tissue>
    </source>
</reference>
<feature type="compositionally biased region" description="Low complexity" evidence="1">
    <location>
        <begin position="347"/>
        <end position="360"/>
    </location>
</feature>
<evidence type="ECO:0000256" key="1">
    <source>
        <dbReference type="SAM" id="MobiDB-lite"/>
    </source>
</evidence>
<dbReference type="Proteomes" id="UP001558713">
    <property type="component" value="Unassembled WGS sequence"/>
</dbReference>
<feature type="compositionally biased region" description="Basic and acidic residues" evidence="1">
    <location>
        <begin position="324"/>
        <end position="339"/>
    </location>
</feature>
<accession>A0ABD1B5N3</accession>
<dbReference type="InterPro" id="IPR005162">
    <property type="entry name" value="Retrotrans_gag_dom"/>
</dbReference>
<sequence length="916" mass="102131">MLRVIIRPDEDGVLRDGEGLAYNDAGQRIDENGQLIEEVVQDAGVARHQAGGVDRHQQAAVDNNVVQGAAGAVVQRGMSLGDYNRPEQFYANRCAIRPPPFQRNDFELKPAYYTLVGQYPFHGLSHEHPMDHIEKFEDLLKPGSLTTWKDTKNAFLSNFYDDARSEELRMKISTFSQGPTEAFKTAWARFRAYQRDCPHHGFSEVQLLGIFFRGIDWRYQMALDAASNGNFNTRYPDDAVVLIENLVSSNSTKNADFERKRQAGNLEGNQIAEVKAKLDTTHNLMMGKKQVQFAAEVEVFEPNNNQERDVNFVGYQRFGNSQGVDRHQPPVSIDTRHGNYNEGSPRGNYSGNQSSSNYSQKPFQSSGNFTRNYGSSSYQNIPPPTSTSKMKSMLEQLLEGQEKTTVDLNGKIDVLYTDLNGKIEQLNTYVKKLDTQVAQTAEAVKRQDNTHPGKIDANPKYACNAIVLNGDISADDFEEICEEFLAMMSEEIENEDVVFLEQCRSIPLISVDRHPSQTDPENAKTPKSASERIYKPIPPYPIATNEYKALVEKISQKCPAVKVYRDLPCVKEVLDKAYAEEICLSDAVKLIYSECASILHSKLPEKLTDPGNTPTPSLKQLTKRVDPGKFSVPCSISGVEFKKSLVDSGSSVNVMSRAIAERLRIGIEPAVMTLTFANDATSLPYGIILNLLIKVGDCLVPTDFQVVEMSERSSTTLILGRPFMATTGAVIDTPSKRISFSYIDKEISYKAIPSQRAPKLISCITTDVVDEAEHPNDTAAGCVRLMDAEKQVMNVDGVDRHHPPVSIDTRHRTNQIVKQRNKPKSDRVFTSSHITLTPQRRVGDAIEYKVKCKGMSKPFSKVKALITPELKAQGQAALDDALSKVLKLNMRNHMVRGPRLNPPPPLPDPSSDSHHL</sequence>
<dbReference type="Gene3D" id="2.40.70.10">
    <property type="entry name" value="Acid Proteases"/>
    <property type="match status" value="1"/>
</dbReference>
<proteinExistence type="predicted"/>
<feature type="compositionally biased region" description="Polar residues" evidence="1">
    <location>
        <begin position="361"/>
        <end position="390"/>
    </location>
</feature>
<dbReference type="EMBL" id="JBANAX010000319">
    <property type="protein sequence ID" value="KAL1214278.1"/>
    <property type="molecule type" value="Genomic_DNA"/>
</dbReference>
<dbReference type="Pfam" id="PF03732">
    <property type="entry name" value="Retrotrans_gag"/>
    <property type="match status" value="1"/>
</dbReference>
<feature type="region of interest" description="Disordered" evidence="1">
    <location>
        <begin position="319"/>
        <end position="391"/>
    </location>
</feature>
<dbReference type="SUPFAM" id="SSF50630">
    <property type="entry name" value="Acid proteases"/>
    <property type="match status" value="1"/>
</dbReference>
<dbReference type="PANTHER" id="PTHR33067">
    <property type="entry name" value="RNA-DIRECTED DNA POLYMERASE-RELATED"/>
    <property type="match status" value="1"/>
</dbReference>
<dbReference type="PANTHER" id="PTHR33067:SF31">
    <property type="entry name" value="RNA-DIRECTED DNA POLYMERASE"/>
    <property type="match status" value="1"/>
</dbReference>
<evidence type="ECO:0000313" key="3">
    <source>
        <dbReference type="EMBL" id="KAL1214278.1"/>
    </source>
</evidence>
<dbReference type="AlphaFoldDB" id="A0ABD1B5N3"/>
<comment type="caution">
    <text evidence="3">The sequence shown here is derived from an EMBL/GenBank/DDBJ whole genome shotgun (WGS) entry which is preliminary data.</text>
</comment>
<dbReference type="Pfam" id="PF13650">
    <property type="entry name" value="Asp_protease_2"/>
    <property type="match status" value="1"/>
</dbReference>
<evidence type="ECO:0000259" key="2">
    <source>
        <dbReference type="Pfam" id="PF03732"/>
    </source>
</evidence>
<dbReference type="InterPro" id="IPR021109">
    <property type="entry name" value="Peptidase_aspartic_dom_sf"/>
</dbReference>
<evidence type="ECO:0000313" key="4">
    <source>
        <dbReference type="Proteomes" id="UP001558713"/>
    </source>
</evidence>
<organism evidence="3 4">
    <name type="scientific">Cardamine amara subsp. amara</name>
    <dbReference type="NCBI Taxonomy" id="228776"/>
    <lineage>
        <taxon>Eukaryota</taxon>
        <taxon>Viridiplantae</taxon>
        <taxon>Streptophyta</taxon>
        <taxon>Embryophyta</taxon>
        <taxon>Tracheophyta</taxon>
        <taxon>Spermatophyta</taxon>
        <taxon>Magnoliopsida</taxon>
        <taxon>eudicotyledons</taxon>
        <taxon>Gunneridae</taxon>
        <taxon>Pentapetalae</taxon>
        <taxon>rosids</taxon>
        <taxon>malvids</taxon>
        <taxon>Brassicales</taxon>
        <taxon>Brassicaceae</taxon>
        <taxon>Cardamineae</taxon>
        <taxon>Cardamine</taxon>
    </lineage>
</organism>
<dbReference type="CDD" id="cd00303">
    <property type="entry name" value="retropepsin_like"/>
    <property type="match status" value="1"/>
</dbReference>
<gene>
    <name evidence="3" type="ORF">V5N11_013560</name>
</gene>
<feature type="region of interest" description="Disordered" evidence="1">
    <location>
        <begin position="894"/>
        <end position="916"/>
    </location>
</feature>